<organism evidence="1">
    <name type="scientific">Anguilla anguilla</name>
    <name type="common">European freshwater eel</name>
    <name type="synonym">Muraena anguilla</name>
    <dbReference type="NCBI Taxonomy" id="7936"/>
    <lineage>
        <taxon>Eukaryota</taxon>
        <taxon>Metazoa</taxon>
        <taxon>Chordata</taxon>
        <taxon>Craniata</taxon>
        <taxon>Vertebrata</taxon>
        <taxon>Euteleostomi</taxon>
        <taxon>Actinopterygii</taxon>
        <taxon>Neopterygii</taxon>
        <taxon>Teleostei</taxon>
        <taxon>Anguilliformes</taxon>
        <taxon>Anguillidae</taxon>
        <taxon>Anguilla</taxon>
    </lineage>
</organism>
<accession>A0A0E9UYH6</accession>
<evidence type="ECO:0000313" key="1">
    <source>
        <dbReference type="EMBL" id="JAH70048.1"/>
    </source>
</evidence>
<name>A0A0E9UYH6_ANGAN</name>
<reference evidence="1" key="1">
    <citation type="submission" date="2014-11" db="EMBL/GenBank/DDBJ databases">
        <authorList>
            <person name="Amaro Gonzalez C."/>
        </authorList>
    </citation>
    <scope>NUCLEOTIDE SEQUENCE</scope>
</reference>
<sequence>MFTPQKDEQHPLAIPGAEALACLYSEHQVFHLKSFSV</sequence>
<reference evidence="1" key="2">
    <citation type="journal article" date="2015" name="Fish Shellfish Immunol.">
        <title>Early steps in the European eel (Anguilla anguilla)-Vibrio vulnificus interaction in the gills: Role of the RtxA13 toxin.</title>
        <authorList>
            <person name="Callol A."/>
            <person name="Pajuelo D."/>
            <person name="Ebbesson L."/>
            <person name="Teles M."/>
            <person name="MacKenzie S."/>
            <person name="Amaro C."/>
        </authorList>
    </citation>
    <scope>NUCLEOTIDE SEQUENCE</scope>
</reference>
<protein>
    <submittedName>
        <fullName evidence="1">Uncharacterized protein</fullName>
    </submittedName>
</protein>
<dbReference type="EMBL" id="GBXM01038529">
    <property type="protein sequence ID" value="JAH70048.1"/>
    <property type="molecule type" value="Transcribed_RNA"/>
</dbReference>
<proteinExistence type="predicted"/>
<dbReference type="AlphaFoldDB" id="A0A0E9UYH6"/>